<dbReference type="RefSeq" id="WP_208057397.1">
    <property type="nucleotide sequence ID" value="NZ_JAGDYP010000001.1"/>
</dbReference>
<comment type="caution">
    <text evidence="1">The sequence shown here is derived from an EMBL/GenBank/DDBJ whole genome shotgun (WGS) entry which is preliminary data.</text>
</comment>
<keyword evidence="2" id="KW-1185">Reference proteome</keyword>
<dbReference type="Proteomes" id="UP000681610">
    <property type="component" value="Unassembled WGS sequence"/>
</dbReference>
<dbReference type="EMBL" id="JAGDYP010000001">
    <property type="protein sequence ID" value="MBO1882904.1"/>
    <property type="molecule type" value="Genomic_DNA"/>
</dbReference>
<sequence length="102" mass="12027">MTTTSKANNKPIKLPFEIQLNRKYNEINADYFISDWTEHQDERRERTISMCNDLHIELGKFSTFEIKLDEIIDLGLRYALSKREFRSMIAKVIISKGNCLNI</sequence>
<evidence type="ECO:0008006" key="3">
    <source>
        <dbReference type="Google" id="ProtNLM"/>
    </source>
</evidence>
<reference evidence="1 2" key="1">
    <citation type="submission" date="2021-03" db="EMBL/GenBank/DDBJ databases">
        <title>Isolation and description of Capnocytophaga bilenii sp. nov., a novel Capnocytophaga species, isolated from a gingivitis subject.</title>
        <authorList>
            <person name="Antezack A."/>
            <person name="Monnet-Corti V."/>
            <person name="La Scola B."/>
        </authorList>
    </citation>
    <scope>NUCLEOTIDE SEQUENCE [LARGE SCALE GENOMIC DNA]</scope>
    <source>
        <strain evidence="1 2">Marseille-Q4570</strain>
    </source>
</reference>
<accession>A0ABS3PVG3</accession>
<proteinExistence type="predicted"/>
<gene>
    <name evidence="1" type="ORF">J4N46_00270</name>
</gene>
<name>A0ABS3PVG3_9FLAO</name>
<organism evidence="1 2">
    <name type="scientific">Capnocytophaga bilenii</name>
    <dbReference type="NCBI Taxonomy" id="2819369"/>
    <lineage>
        <taxon>Bacteria</taxon>
        <taxon>Pseudomonadati</taxon>
        <taxon>Bacteroidota</taxon>
        <taxon>Flavobacteriia</taxon>
        <taxon>Flavobacteriales</taxon>
        <taxon>Flavobacteriaceae</taxon>
        <taxon>Capnocytophaga</taxon>
    </lineage>
</organism>
<protein>
    <recommendedName>
        <fullName evidence="3">CopG family transcriptional regulator</fullName>
    </recommendedName>
</protein>
<evidence type="ECO:0000313" key="2">
    <source>
        <dbReference type="Proteomes" id="UP000681610"/>
    </source>
</evidence>
<evidence type="ECO:0000313" key="1">
    <source>
        <dbReference type="EMBL" id="MBO1882904.1"/>
    </source>
</evidence>